<evidence type="ECO:0000313" key="2">
    <source>
        <dbReference type="Proteomes" id="UP000886752"/>
    </source>
</evidence>
<dbReference type="EMBL" id="DXHV01000083">
    <property type="protein sequence ID" value="HIW01525.1"/>
    <property type="molecule type" value="Genomic_DNA"/>
</dbReference>
<reference evidence="1" key="2">
    <citation type="submission" date="2021-04" db="EMBL/GenBank/DDBJ databases">
        <authorList>
            <person name="Gilroy R."/>
        </authorList>
    </citation>
    <scope>NUCLEOTIDE SEQUENCE</scope>
    <source>
        <strain evidence="1">ChiHecec2B26-446</strain>
    </source>
</reference>
<name>A0A9D1PXQ2_9BACT</name>
<organism evidence="1 2">
    <name type="scientific">Candidatus Desulfovibrio intestinipullorum</name>
    <dbReference type="NCBI Taxonomy" id="2838536"/>
    <lineage>
        <taxon>Bacteria</taxon>
        <taxon>Pseudomonadati</taxon>
        <taxon>Thermodesulfobacteriota</taxon>
        <taxon>Desulfovibrionia</taxon>
        <taxon>Desulfovibrionales</taxon>
        <taxon>Desulfovibrionaceae</taxon>
        <taxon>Desulfovibrio</taxon>
    </lineage>
</organism>
<gene>
    <name evidence="1" type="ORF">H9894_10135</name>
</gene>
<comment type="caution">
    <text evidence="1">The sequence shown here is derived from an EMBL/GenBank/DDBJ whole genome shotgun (WGS) entry which is preliminary data.</text>
</comment>
<sequence length="175" mass="19946">MEKHFYIGKGPGNDAFVKEIDGLFDQCRAARAKLARDFKADTVWTRKQRVCGLVFRRRQQLPWLNLVRANGNFYAYSPQQGTAKGWELARRIREEDILHFDPSVYVLERLLLQRTVVDMGHTYKSQAGITNGQIFVSIPGGKKHIAGSDPFPTIPGWLYEVPANEWLVAQGREVA</sequence>
<protein>
    <submittedName>
        <fullName evidence="1">DUF5420 family protein</fullName>
    </submittedName>
</protein>
<proteinExistence type="predicted"/>
<accession>A0A9D1PXQ2</accession>
<dbReference type="AlphaFoldDB" id="A0A9D1PXQ2"/>
<reference evidence="1" key="1">
    <citation type="journal article" date="2021" name="PeerJ">
        <title>Extensive microbial diversity within the chicken gut microbiome revealed by metagenomics and culture.</title>
        <authorList>
            <person name="Gilroy R."/>
            <person name="Ravi A."/>
            <person name="Getino M."/>
            <person name="Pursley I."/>
            <person name="Horton D.L."/>
            <person name="Alikhan N.F."/>
            <person name="Baker D."/>
            <person name="Gharbi K."/>
            <person name="Hall N."/>
            <person name="Watson M."/>
            <person name="Adriaenssens E.M."/>
            <person name="Foster-Nyarko E."/>
            <person name="Jarju S."/>
            <person name="Secka A."/>
            <person name="Antonio M."/>
            <person name="Oren A."/>
            <person name="Chaudhuri R.R."/>
            <person name="La Ragione R."/>
            <person name="Hildebrand F."/>
            <person name="Pallen M.J."/>
        </authorList>
    </citation>
    <scope>NUCLEOTIDE SEQUENCE</scope>
    <source>
        <strain evidence="1">ChiHecec2B26-446</strain>
    </source>
</reference>
<dbReference type="Pfam" id="PF17457">
    <property type="entry name" value="DUF5420"/>
    <property type="match status" value="1"/>
</dbReference>
<dbReference type="Proteomes" id="UP000886752">
    <property type="component" value="Unassembled WGS sequence"/>
</dbReference>
<evidence type="ECO:0000313" key="1">
    <source>
        <dbReference type="EMBL" id="HIW01525.1"/>
    </source>
</evidence>
<dbReference type="InterPro" id="IPR035360">
    <property type="entry name" value="DUF5420"/>
</dbReference>